<protein>
    <submittedName>
        <fullName evidence="1">15403_t:CDS:1</fullName>
    </submittedName>
</protein>
<gene>
    <name evidence="1" type="ORF">RPERSI_LOCUS2454</name>
</gene>
<reference evidence="1" key="1">
    <citation type="submission" date="2021-06" db="EMBL/GenBank/DDBJ databases">
        <authorList>
            <person name="Kallberg Y."/>
            <person name="Tangrot J."/>
            <person name="Rosling A."/>
        </authorList>
    </citation>
    <scope>NUCLEOTIDE SEQUENCE</scope>
    <source>
        <strain evidence="1">MA461A</strain>
    </source>
</reference>
<organism evidence="1 2">
    <name type="scientific">Racocetra persica</name>
    <dbReference type="NCBI Taxonomy" id="160502"/>
    <lineage>
        <taxon>Eukaryota</taxon>
        <taxon>Fungi</taxon>
        <taxon>Fungi incertae sedis</taxon>
        <taxon>Mucoromycota</taxon>
        <taxon>Glomeromycotina</taxon>
        <taxon>Glomeromycetes</taxon>
        <taxon>Diversisporales</taxon>
        <taxon>Gigasporaceae</taxon>
        <taxon>Racocetra</taxon>
    </lineage>
</organism>
<sequence>MLNIAKNMLVEAQERQKTNMNKRRQFCKLKEEKKEPLKNLENCGWLVDDFKKKLDLSLSSEKYREIDYLKCNSYNDCDSCDECNLYNDHDDHDNHDNCSNDYNDHNDHDKHEL</sequence>
<evidence type="ECO:0000313" key="1">
    <source>
        <dbReference type="EMBL" id="CAG8515481.1"/>
    </source>
</evidence>
<dbReference type="EMBL" id="CAJVQC010002668">
    <property type="protein sequence ID" value="CAG8515481.1"/>
    <property type="molecule type" value="Genomic_DNA"/>
</dbReference>
<dbReference type="Proteomes" id="UP000789920">
    <property type="component" value="Unassembled WGS sequence"/>
</dbReference>
<name>A0ACA9L8N0_9GLOM</name>
<evidence type="ECO:0000313" key="2">
    <source>
        <dbReference type="Proteomes" id="UP000789920"/>
    </source>
</evidence>
<accession>A0ACA9L8N0</accession>
<keyword evidence="2" id="KW-1185">Reference proteome</keyword>
<comment type="caution">
    <text evidence="1">The sequence shown here is derived from an EMBL/GenBank/DDBJ whole genome shotgun (WGS) entry which is preliminary data.</text>
</comment>
<proteinExistence type="predicted"/>